<keyword evidence="3" id="KW-1185">Reference proteome</keyword>
<proteinExistence type="predicted"/>
<dbReference type="Pfam" id="PF00248">
    <property type="entry name" value="Aldo_ket_red"/>
    <property type="match status" value="1"/>
</dbReference>
<dbReference type="Proteomes" id="UP000031967">
    <property type="component" value="Unassembled WGS sequence"/>
</dbReference>
<dbReference type="CDD" id="cd19095">
    <property type="entry name" value="AKR_PA4992-like"/>
    <property type="match status" value="1"/>
</dbReference>
<comment type="caution">
    <text evidence="2">The sequence shown here is derived from an EMBL/GenBank/DDBJ whole genome shotgun (WGS) entry which is preliminary data.</text>
</comment>
<dbReference type="RefSeq" id="WP_041047515.1">
    <property type="nucleotide sequence ID" value="NZ_JXAK01000015.1"/>
</dbReference>
<dbReference type="InterPro" id="IPR036812">
    <property type="entry name" value="NAD(P)_OxRdtase_dom_sf"/>
</dbReference>
<dbReference type="InterPro" id="IPR053135">
    <property type="entry name" value="AKR2_Oxidoreductase"/>
</dbReference>
<dbReference type="Gene3D" id="3.20.20.100">
    <property type="entry name" value="NADP-dependent oxidoreductase domain"/>
    <property type="match status" value="1"/>
</dbReference>
<evidence type="ECO:0000313" key="2">
    <source>
        <dbReference type="EMBL" id="KIL40847.1"/>
    </source>
</evidence>
<evidence type="ECO:0000259" key="1">
    <source>
        <dbReference type="Pfam" id="PF00248"/>
    </source>
</evidence>
<name>A0ABR5AIH1_9BACL</name>
<dbReference type="PANTHER" id="PTHR43312">
    <property type="entry name" value="D-THREO-ALDOSE 1-DEHYDROGENASE"/>
    <property type="match status" value="1"/>
</dbReference>
<gene>
    <name evidence="2" type="ORF">SD70_10415</name>
</gene>
<sequence>MASKGLEQRAIPRMNTKVTFIGFGALEIGRDWGFGDEEAARRPGEDEAGKVLNAVLDAGITLIDTAPAYHRSEERIGRFVSHRRSEYVLATKCGEHSDEPRTYYDFSYKAVKQSIDRSLQLLQTDVIDVMQIHFGPGPEQVLERGETVAAMKDARKEGKIRFLGASIDRELARRSIESGDFDVLQMNYNLLDRENEDNIRLAHERGIGVFIRGGLGMGKLSPKVVHHLDAEMRDKDKVLKLLELVRYDGAALGALALEFLYRNPGVSSVLVGSKKLEHVLHNLRMLETPVSESLYEQANRIALGMEAS</sequence>
<protein>
    <recommendedName>
        <fullName evidence="1">NADP-dependent oxidoreductase domain-containing protein</fullName>
    </recommendedName>
</protein>
<evidence type="ECO:0000313" key="3">
    <source>
        <dbReference type="Proteomes" id="UP000031967"/>
    </source>
</evidence>
<dbReference type="SUPFAM" id="SSF51430">
    <property type="entry name" value="NAD(P)-linked oxidoreductase"/>
    <property type="match status" value="1"/>
</dbReference>
<reference evidence="2 3" key="1">
    <citation type="submission" date="2014-12" db="EMBL/GenBank/DDBJ databases">
        <title>Draft genome sequence of Paenibacillus kamchatkensis strain B-2647.</title>
        <authorList>
            <person name="Karlyshev A.V."/>
            <person name="Kudryashova E.B."/>
        </authorList>
    </citation>
    <scope>NUCLEOTIDE SEQUENCE [LARGE SCALE GENOMIC DNA]</scope>
    <source>
        <strain evidence="2 3">VKM B-2647</strain>
    </source>
</reference>
<accession>A0ABR5AIH1</accession>
<dbReference type="InterPro" id="IPR023210">
    <property type="entry name" value="NADP_OxRdtase_dom"/>
</dbReference>
<organism evidence="2 3">
    <name type="scientific">Gordoniibacillus kamchatkensis</name>
    <dbReference type="NCBI Taxonomy" id="1590651"/>
    <lineage>
        <taxon>Bacteria</taxon>
        <taxon>Bacillati</taxon>
        <taxon>Bacillota</taxon>
        <taxon>Bacilli</taxon>
        <taxon>Bacillales</taxon>
        <taxon>Paenibacillaceae</taxon>
        <taxon>Gordoniibacillus</taxon>
    </lineage>
</organism>
<feature type="domain" description="NADP-dependent oxidoreductase" evidence="1">
    <location>
        <begin position="21"/>
        <end position="298"/>
    </location>
</feature>
<dbReference type="EMBL" id="JXAK01000015">
    <property type="protein sequence ID" value="KIL40847.1"/>
    <property type="molecule type" value="Genomic_DNA"/>
</dbReference>
<dbReference type="PANTHER" id="PTHR43312:SF1">
    <property type="entry name" value="NADP-DEPENDENT OXIDOREDUCTASE DOMAIN-CONTAINING PROTEIN"/>
    <property type="match status" value="1"/>
</dbReference>